<reference evidence="3 4" key="1">
    <citation type="submission" date="2019-02" db="EMBL/GenBank/DDBJ databases">
        <title>Genomic Encyclopedia of Type Strains, Phase IV (KMG-IV): sequencing the most valuable type-strain genomes for metagenomic binning, comparative biology and taxonomic classification.</title>
        <authorList>
            <person name="Goeker M."/>
        </authorList>
    </citation>
    <scope>NUCLEOTIDE SEQUENCE [LARGE SCALE GENOMIC DNA]</scope>
    <source>
        <strain evidence="3 4">DSM 101727</strain>
    </source>
</reference>
<evidence type="ECO:0000313" key="4">
    <source>
        <dbReference type="Proteomes" id="UP000294257"/>
    </source>
</evidence>
<comment type="subcellular location">
    <subcellularLocation>
        <location evidence="1">Virion</location>
    </subcellularLocation>
</comment>
<proteinExistence type="predicted"/>
<protein>
    <submittedName>
        <fullName evidence="3">HK97 family phage major capsid protein</fullName>
    </submittedName>
</protein>
<gene>
    <name evidence="3" type="ORF">EV193_104360</name>
</gene>
<keyword evidence="4" id="KW-1185">Reference proteome</keyword>
<comment type="caution">
    <text evidence="3">The sequence shown here is derived from an EMBL/GenBank/DDBJ whole genome shotgun (WGS) entry which is preliminary data.</text>
</comment>
<dbReference type="InterPro" id="IPR024455">
    <property type="entry name" value="Phage_capsid"/>
</dbReference>
<dbReference type="Proteomes" id="UP000294257">
    <property type="component" value="Unassembled WGS sequence"/>
</dbReference>
<organism evidence="3 4">
    <name type="scientific">Herbihabitans rhizosphaerae</name>
    <dbReference type="NCBI Taxonomy" id="1872711"/>
    <lineage>
        <taxon>Bacteria</taxon>
        <taxon>Bacillati</taxon>
        <taxon>Actinomycetota</taxon>
        <taxon>Actinomycetes</taxon>
        <taxon>Pseudonocardiales</taxon>
        <taxon>Pseudonocardiaceae</taxon>
        <taxon>Herbihabitans</taxon>
    </lineage>
</organism>
<evidence type="ECO:0000259" key="2">
    <source>
        <dbReference type="Pfam" id="PF05065"/>
    </source>
</evidence>
<dbReference type="InterPro" id="IPR054612">
    <property type="entry name" value="Phage_capsid-like_C"/>
</dbReference>
<name>A0A4Q7KRK4_9PSEU</name>
<dbReference type="Pfam" id="PF05065">
    <property type="entry name" value="Phage_capsid"/>
    <property type="match status" value="1"/>
</dbReference>
<dbReference type="NCBIfam" id="TIGR01554">
    <property type="entry name" value="major_cap_HK97"/>
    <property type="match status" value="1"/>
</dbReference>
<evidence type="ECO:0000256" key="1">
    <source>
        <dbReference type="ARBA" id="ARBA00004328"/>
    </source>
</evidence>
<accession>A0A4Q7KRK4</accession>
<dbReference type="Gene3D" id="3.30.2400.10">
    <property type="entry name" value="Major capsid protein gp5"/>
    <property type="match status" value="1"/>
</dbReference>
<dbReference type="EMBL" id="SGWQ01000004">
    <property type="protein sequence ID" value="RZS39144.1"/>
    <property type="molecule type" value="Genomic_DNA"/>
</dbReference>
<dbReference type="OrthoDB" id="3194758at2"/>
<dbReference type="RefSeq" id="WP_130344714.1">
    <property type="nucleotide sequence ID" value="NZ_SGWQ01000004.1"/>
</dbReference>
<feature type="domain" description="Phage capsid-like C-terminal" evidence="2">
    <location>
        <begin position="17"/>
        <end position="308"/>
    </location>
</feature>
<evidence type="ECO:0000313" key="3">
    <source>
        <dbReference type="EMBL" id="RZS39144.1"/>
    </source>
</evidence>
<sequence length="314" mass="32619">MAITAATKTTDFAGFLTPDESAPIFERAARTSVVQSLVQRIPLGINGQNIPYVTSKPTAGWVSEGGQKPTSKGAVGLKTIKPEKLAVIAVVSAEVVRANPAKFMSLLTGQIAEAFAIAFDLAAVYDKGPDGTAGGGPFATYLNQTTKAVELGTATQALGGVHADFNSALKLLVDDGKKLTGFALDDRIEPIVNGAVDTTGRPLYVEAPLEDTVPVARGGTLLRRRSFMGEGVGEPTPAGAGTYALGFAGDWSQAAWGAVGGISYDVSTQATVTINGVLTSLWEHNLVAVRAEAEYGFLVNDAASFVRLTETKVS</sequence>
<dbReference type="AlphaFoldDB" id="A0A4Q7KRK4"/>
<dbReference type="SUPFAM" id="SSF56563">
    <property type="entry name" value="Major capsid protein gp5"/>
    <property type="match status" value="1"/>
</dbReference>